<evidence type="ECO:0000313" key="3">
    <source>
        <dbReference type="Proteomes" id="UP000008895"/>
    </source>
</evidence>
<organism evidence="2 3">
    <name type="scientific">Capnocytophaga canimorsus (strain 5)</name>
    <dbReference type="NCBI Taxonomy" id="860228"/>
    <lineage>
        <taxon>Bacteria</taxon>
        <taxon>Pseudomonadati</taxon>
        <taxon>Bacteroidota</taxon>
        <taxon>Flavobacteriia</taxon>
        <taxon>Flavobacteriales</taxon>
        <taxon>Flavobacteriaceae</taxon>
        <taxon>Capnocytophaga</taxon>
    </lineage>
</organism>
<dbReference type="InterPro" id="IPR024775">
    <property type="entry name" value="DinB-like"/>
</dbReference>
<dbReference type="STRING" id="860228.Ccan_06680"/>
<proteinExistence type="predicted"/>
<accession>F9YT46</accession>
<evidence type="ECO:0000313" key="2">
    <source>
        <dbReference type="EMBL" id="AEK22788.1"/>
    </source>
</evidence>
<dbReference type="InterPro" id="IPR034660">
    <property type="entry name" value="DinB/YfiT-like"/>
</dbReference>
<gene>
    <name evidence="2" type="ordered locus">Ccan_06680</name>
</gene>
<dbReference type="HOGENOM" id="CLU_104989_0_0_10"/>
<name>F9YT46_CAPCC</name>
<dbReference type="eggNOG" id="COG2318">
    <property type="taxonomic scope" value="Bacteria"/>
</dbReference>
<protein>
    <recommendedName>
        <fullName evidence="1">DinB-like domain-containing protein</fullName>
    </recommendedName>
</protein>
<dbReference type="Gene3D" id="1.20.120.450">
    <property type="entry name" value="dinb family like domain"/>
    <property type="match status" value="1"/>
</dbReference>
<evidence type="ECO:0000259" key="1">
    <source>
        <dbReference type="Pfam" id="PF12867"/>
    </source>
</evidence>
<dbReference type="KEGG" id="ccm:Ccan_06680"/>
<dbReference type="Pfam" id="PF12867">
    <property type="entry name" value="DinB_2"/>
    <property type="match status" value="1"/>
</dbReference>
<dbReference type="EMBL" id="CP002113">
    <property type="protein sequence ID" value="AEK22788.1"/>
    <property type="molecule type" value="Genomic_DNA"/>
</dbReference>
<dbReference type="AlphaFoldDB" id="F9YT46"/>
<reference evidence="2 3" key="1">
    <citation type="journal article" date="2011" name="J. Bacteriol.">
        <title>Complete genome sequence of the dog commensal and human pathogen Capnocytophaga canimorsus strain 5.</title>
        <authorList>
            <person name="Manfredi P."/>
            <person name="Pagni M."/>
            <person name="Cornelis G.R."/>
        </authorList>
    </citation>
    <scope>NUCLEOTIDE SEQUENCE [LARGE SCALE GENOMIC DNA]</scope>
    <source>
        <strain evidence="3">5</strain>
    </source>
</reference>
<keyword evidence="3" id="KW-1185">Reference proteome</keyword>
<feature type="domain" description="DinB-like" evidence="1">
    <location>
        <begin position="36"/>
        <end position="181"/>
    </location>
</feature>
<dbReference type="SUPFAM" id="SSF109854">
    <property type="entry name" value="DinB/YfiT-like putative metalloenzymes"/>
    <property type="match status" value="1"/>
</dbReference>
<dbReference type="Proteomes" id="UP000008895">
    <property type="component" value="Chromosome"/>
</dbReference>
<sequence length="201" mass="23374">MLTFAPKKMDRKQLLDTLTQITLENKTLAEVLLLKSEIELSHSPNDDTWSILECIEHLNLYGNFYLPEIASCIAKADESNRNLFKSGFLGNYFVKLIQPKPRLNKMKTATKMNPKGRRLTKNCLQVFIRQQNQLLDLLQKAYTVDLTKCKTKISISRFLRLRLGDTLQFVVYHNQRHMKQVQDILDANKKNTLEIRGYSKA</sequence>